<reference evidence="2" key="2">
    <citation type="journal article" date="2023" name="Biology">
        <title>Prokaryotic Life Associated with Coal-Fire Gas Vents Revealed by Metagenomics.</title>
        <authorList>
            <person name="Kadnikov V.V."/>
            <person name="Mardanov A.V."/>
            <person name="Beletsky A.V."/>
            <person name="Karnachuk O.V."/>
            <person name="Ravin N.V."/>
        </authorList>
    </citation>
    <scope>NUCLEOTIDE SEQUENCE</scope>
    <source>
        <strain evidence="2">Bu02</strain>
    </source>
</reference>
<protein>
    <submittedName>
        <fullName evidence="2">DUF4912 domain-containing protein</fullName>
    </submittedName>
</protein>
<dbReference type="Pfam" id="PF16258">
    <property type="entry name" value="DUF4912"/>
    <property type="match status" value="1"/>
</dbReference>
<dbReference type="InterPro" id="IPR032585">
    <property type="entry name" value="DUF4912"/>
</dbReference>
<proteinExistence type="predicted"/>
<organism evidence="2">
    <name type="scientific">Candidatus Fermentithermobacillus carboniphilus</name>
    <dbReference type="NCBI Taxonomy" id="3085328"/>
    <lineage>
        <taxon>Bacteria</taxon>
        <taxon>Bacillati</taxon>
        <taxon>Bacillota</taxon>
        <taxon>Candidatus Fermentithermobacillia</taxon>
        <taxon>Candidatus Fermentithermobacillales</taxon>
        <taxon>Candidatus Fermentithermobacillaceae</taxon>
        <taxon>Candidatus Fermentithermobacillus</taxon>
    </lineage>
</organism>
<sequence>MWFFFAVVLILLGVAMLYRTRHRYPETSRSGKDTESTEMEVSTDIGVPLEALDHQKAAQIDRLSGVARPRARPGERLRESHPDGSLATRRLRKDNLSKEVELVWEAGEIIELQPGAWARLKDFPDEPRGPRAQAPEEIKVQKRRVLSPRDIRDERYTLPKRYGVDRLVLLARDPGWVYAYWEITHEKYQEMYQKHLKEWGLSRPIIRLYDVTPGIDGSVHVDVFINEDADNWYINLGKPRHAFYAELGRLFPEKGFIGFLRSNVVVLPPDDLSDEISEEWAPLDWTSFYGKIRWKLGPSSPWM</sequence>
<evidence type="ECO:0000256" key="1">
    <source>
        <dbReference type="SAM" id="MobiDB-lite"/>
    </source>
</evidence>
<feature type="region of interest" description="Disordered" evidence="1">
    <location>
        <begin position="62"/>
        <end position="90"/>
    </location>
</feature>
<dbReference type="AlphaFoldDB" id="A0AAT9LDL4"/>
<dbReference type="EMBL" id="CP062796">
    <property type="protein sequence ID" value="QUL98332.1"/>
    <property type="molecule type" value="Genomic_DNA"/>
</dbReference>
<feature type="compositionally biased region" description="Basic and acidic residues" evidence="1">
    <location>
        <begin position="72"/>
        <end position="82"/>
    </location>
</feature>
<accession>A0AAT9LDL4</accession>
<reference evidence="2" key="1">
    <citation type="submission" date="2020-10" db="EMBL/GenBank/DDBJ databases">
        <authorList>
            <person name="Kadnikov V."/>
            <person name="Beletsky A.V."/>
            <person name="Mardanov A.V."/>
            <person name="Karnachuk O.V."/>
            <person name="Ravin N.V."/>
        </authorList>
    </citation>
    <scope>NUCLEOTIDE SEQUENCE</scope>
    <source>
        <strain evidence="2">Bu02</strain>
    </source>
</reference>
<dbReference type="KEGG" id="fcz:IMF26_09965"/>
<evidence type="ECO:0000313" key="2">
    <source>
        <dbReference type="EMBL" id="QUL98332.1"/>
    </source>
</evidence>
<name>A0AAT9LDL4_9FIRM</name>
<gene>
    <name evidence="2" type="ORF">IMF26_09965</name>
</gene>